<organism evidence="2 3">
    <name type="scientific">Methylobacter tundripaludum (strain ATCC BAA-1195 / DSM 17260 / SV96)</name>
    <dbReference type="NCBI Taxonomy" id="697282"/>
    <lineage>
        <taxon>Bacteria</taxon>
        <taxon>Pseudomonadati</taxon>
        <taxon>Pseudomonadota</taxon>
        <taxon>Gammaproteobacteria</taxon>
        <taxon>Methylococcales</taxon>
        <taxon>Methylococcaceae</taxon>
        <taxon>Methylobacter</taxon>
    </lineage>
</organism>
<dbReference type="OrthoDB" id="8775759at2"/>
<evidence type="ECO:0000313" key="3">
    <source>
        <dbReference type="Proteomes" id="UP000004664"/>
    </source>
</evidence>
<keyword evidence="3" id="KW-1185">Reference proteome</keyword>
<dbReference type="eggNOG" id="ENOG503396P">
    <property type="taxonomic scope" value="Bacteria"/>
</dbReference>
<feature type="transmembrane region" description="Helical" evidence="1">
    <location>
        <begin position="12"/>
        <end position="32"/>
    </location>
</feature>
<dbReference type="HOGENOM" id="CLU_1336216_0_0_6"/>
<evidence type="ECO:0000313" key="2">
    <source>
        <dbReference type="EMBL" id="EGW20094.1"/>
    </source>
</evidence>
<name>G3IYP6_METTV</name>
<dbReference type="STRING" id="697282.Mettu_3220"/>
<evidence type="ECO:0000256" key="1">
    <source>
        <dbReference type="SAM" id="Phobius"/>
    </source>
</evidence>
<feature type="transmembrane region" description="Helical" evidence="1">
    <location>
        <begin position="73"/>
        <end position="93"/>
    </location>
</feature>
<keyword evidence="1" id="KW-1133">Transmembrane helix</keyword>
<protein>
    <submittedName>
        <fullName evidence="2">Uncharacterized protein</fullName>
    </submittedName>
</protein>
<keyword evidence="1" id="KW-0812">Transmembrane</keyword>
<dbReference type="AlphaFoldDB" id="G3IYP6"/>
<dbReference type="EMBL" id="JH109153">
    <property type="protein sequence ID" value="EGW20094.1"/>
    <property type="molecule type" value="Genomic_DNA"/>
</dbReference>
<feature type="transmembrane region" description="Helical" evidence="1">
    <location>
        <begin position="113"/>
        <end position="132"/>
    </location>
</feature>
<dbReference type="Proteomes" id="UP000004664">
    <property type="component" value="Unassembled WGS sequence"/>
</dbReference>
<keyword evidence="1" id="KW-0472">Membrane</keyword>
<gene>
    <name evidence="2" type="ORF">Mettu_3220</name>
</gene>
<sequence>MNILNQILLQSALMFFWSGSIVGILVGAAMLLKPEQLMRLNQQISRWICTEKIAVQFDCRRRVEPFIYRHHRLMGAAVLIGAVFVLHTFLFRYNLRFISTLIPKNYWWLSDALVTMLLIGSVLAALIGGIVLTKPSLLRDIETSANRWICTEHVSFWINSKHHFIEQFFFRYHRFFGALILTASLYVLVVLRYYLFCGEGEWGNL</sequence>
<proteinExistence type="predicted"/>
<dbReference type="RefSeq" id="WP_006892354.1">
    <property type="nucleotide sequence ID" value="NZ_JH109153.1"/>
</dbReference>
<reference evidence="2 3" key="1">
    <citation type="submission" date="2011-06" db="EMBL/GenBank/DDBJ databases">
        <title>Genomic sequence of Methylobacter tundripaludum SV96.</title>
        <authorList>
            <consortium name="US DOE Joint Genome Institute"/>
            <person name="Lucas S."/>
            <person name="Han J."/>
            <person name="Lapidus A."/>
            <person name="Cheng J.-F."/>
            <person name="Goodwin L."/>
            <person name="Pitluck S."/>
            <person name="Held B."/>
            <person name="Detter J.C."/>
            <person name="Han C."/>
            <person name="Tapia R."/>
            <person name="Land M."/>
            <person name="Hauser L."/>
            <person name="Kyrpides N."/>
            <person name="Ivanova N."/>
            <person name="Ovchinnikova G."/>
            <person name="Pagani I."/>
            <person name="Klotz M.G."/>
            <person name="Dispirito A.A."/>
            <person name="Murrell J.C."/>
            <person name="Dunfield P."/>
            <person name="Kalyuzhnaya M.G."/>
            <person name="Svenning M."/>
            <person name="Trotsenko Y.A."/>
            <person name="Stein L.Y."/>
            <person name="Woyke T."/>
        </authorList>
    </citation>
    <scope>NUCLEOTIDE SEQUENCE [LARGE SCALE GENOMIC DNA]</scope>
    <source>
        <strain evidence="3">ATCC BAA-1195 / DSM 17260 / SV96</strain>
    </source>
</reference>
<feature type="transmembrane region" description="Helical" evidence="1">
    <location>
        <begin position="175"/>
        <end position="195"/>
    </location>
</feature>
<accession>G3IYP6</accession>